<sequence>MTGGGSSVALTIGSAFMTDLGSPFPARMNLAGDELEFTFVLSGHPPGDVSEWVRLRSGVGLAGRVPRFTADAGGRRLRVELTGTAIGAVIVPLADLAPAGVNAPHPGPWQDRMTTTVQLAVDEIARMLSRCRHRAGGAEPLIDLELSYEPDREYRTRVAEVHERVRAFVSPVRPVLELRWRAVTPAQRKALLDELPDIAPARRWFRRSRTTTIMGLEVELPS</sequence>
<gene>
    <name evidence="1" type="ORF">QRX50_28490</name>
</gene>
<name>A0A9Y2IBR1_9PSEU</name>
<dbReference type="Proteomes" id="UP001236014">
    <property type="component" value="Chromosome"/>
</dbReference>
<accession>A0A9Y2IBR1</accession>
<keyword evidence="2" id="KW-1185">Reference proteome</keyword>
<dbReference type="AlphaFoldDB" id="A0A9Y2IBR1"/>
<dbReference type="KEGG" id="acab:QRX50_28490"/>
<proteinExistence type="predicted"/>
<organism evidence="1 2">
    <name type="scientific">Amycolatopsis carbonis</name>
    <dbReference type="NCBI Taxonomy" id="715471"/>
    <lineage>
        <taxon>Bacteria</taxon>
        <taxon>Bacillati</taxon>
        <taxon>Actinomycetota</taxon>
        <taxon>Actinomycetes</taxon>
        <taxon>Pseudonocardiales</taxon>
        <taxon>Pseudonocardiaceae</taxon>
        <taxon>Amycolatopsis</taxon>
    </lineage>
</organism>
<evidence type="ECO:0000313" key="2">
    <source>
        <dbReference type="Proteomes" id="UP001236014"/>
    </source>
</evidence>
<reference evidence="1 2" key="1">
    <citation type="submission" date="2023-06" db="EMBL/GenBank/DDBJ databases">
        <authorList>
            <person name="Oyuntsetseg B."/>
            <person name="Kim S.B."/>
        </authorList>
    </citation>
    <scope>NUCLEOTIDE SEQUENCE [LARGE SCALE GENOMIC DNA]</scope>
    <source>
        <strain evidence="1 2">2-15</strain>
    </source>
</reference>
<dbReference type="RefSeq" id="WP_285966219.1">
    <property type="nucleotide sequence ID" value="NZ_CP127294.1"/>
</dbReference>
<protein>
    <submittedName>
        <fullName evidence="1">Uncharacterized protein</fullName>
    </submittedName>
</protein>
<evidence type="ECO:0000313" key="1">
    <source>
        <dbReference type="EMBL" id="WIX75448.1"/>
    </source>
</evidence>
<dbReference type="EMBL" id="CP127294">
    <property type="protein sequence ID" value="WIX75448.1"/>
    <property type="molecule type" value="Genomic_DNA"/>
</dbReference>